<dbReference type="SUPFAM" id="SSF51316">
    <property type="entry name" value="Mss4-like"/>
    <property type="match status" value="1"/>
</dbReference>
<dbReference type="Pfam" id="PF04828">
    <property type="entry name" value="GFA"/>
    <property type="match status" value="1"/>
</dbReference>
<evidence type="ECO:0000313" key="6">
    <source>
        <dbReference type="Proteomes" id="UP001220324"/>
    </source>
</evidence>
<keyword evidence="6" id="KW-1185">Reference proteome</keyword>
<name>A0AAD6GHA0_9EURO</name>
<dbReference type="InterPro" id="IPR011057">
    <property type="entry name" value="Mss4-like_sf"/>
</dbReference>
<evidence type="ECO:0000313" key="5">
    <source>
        <dbReference type="EMBL" id="KAJ5543992.1"/>
    </source>
</evidence>
<comment type="caution">
    <text evidence="5">The sequence shown here is derived from an EMBL/GenBank/DDBJ whole genome shotgun (WGS) entry which is preliminary data.</text>
</comment>
<dbReference type="Gene3D" id="2.170.150.70">
    <property type="match status" value="1"/>
</dbReference>
<keyword evidence="3" id="KW-0862">Zinc</keyword>
<evidence type="ECO:0000256" key="3">
    <source>
        <dbReference type="ARBA" id="ARBA00022833"/>
    </source>
</evidence>
<dbReference type="GO" id="GO:0046872">
    <property type="term" value="F:metal ion binding"/>
    <property type="evidence" value="ECO:0007669"/>
    <property type="project" value="UniProtKB-KW"/>
</dbReference>
<keyword evidence="2" id="KW-0479">Metal-binding</keyword>
<feature type="domain" description="CENP-V/GFA" evidence="4">
    <location>
        <begin position="30"/>
        <end position="89"/>
    </location>
</feature>
<dbReference type="AlphaFoldDB" id="A0AAD6GHA0"/>
<evidence type="ECO:0000256" key="2">
    <source>
        <dbReference type="ARBA" id="ARBA00022723"/>
    </source>
</evidence>
<dbReference type="InterPro" id="IPR006913">
    <property type="entry name" value="CENP-V/GFA"/>
</dbReference>
<evidence type="ECO:0000256" key="1">
    <source>
        <dbReference type="ARBA" id="ARBA00005495"/>
    </source>
</evidence>
<dbReference type="Proteomes" id="UP001220324">
    <property type="component" value="Unassembled WGS sequence"/>
</dbReference>
<comment type="similarity">
    <text evidence="1">Belongs to the Gfa family.</text>
</comment>
<proteinExistence type="inferred from homology"/>
<gene>
    <name evidence="5" type="ORF">N7494_005271</name>
</gene>
<dbReference type="GO" id="GO:0016846">
    <property type="term" value="F:carbon-sulfur lyase activity"/>
    <property type="evidence" value="ECO:0007669"/>
    <property type="project" value="InterPro"/>
</dbReference>
<organism evidence="5 6">
    <name type="scientific">Penicillium frequentans</name>
    <dbReference type="NCBI Taxonomy" id="3151616"/>
    <lineage>
        <taxon>Eukaryota</taxon>
        <taxon>Fungi</taxon>
        <taxon>Dikarya</taxon>
        <taxon>Ascomycota</taxon>
        <taxon>Pezizomycotina</taxon>
        <taxon>Eurotiomycetes</taxon>
        <taxon>Eurotiomycetidae</taxon>
        <taxon>Eurotiales</taxon>
        <taxon>Aspergillaceae</taxon>
        <taxon>Penicillium</taxon>
    </lineage>
</organism>
<protein>
    <submittedName>
        <fullName evidence="5">Mss4-like protein</fullName>
    </submittedName>
</protein>
<reference evidence="5 6" key="1">
    <citation type="journal article" date="2023" name="IMA Fungus">
        <title>Comparative genomic study of the Penicillium genus elucidates a diverse pangenome and 15 lateral gene transfer events.</title>
        <authorList>
            <person name="Petersen C."/>
            <person name="Sorensen T."/>
            <person name="Nielsen M.R."/>
            <person name="Sondergaard T.E."/>
            <person name="Sorensen J.L."/>
            <person name="Fitzpatrick D.A."/>
            <person name="Frisvad J.C."/>
            <person name="Nielsen K.L."/>
        </authorList>
    </citation>
    <scope>NUCLEOTIDE SEQUENCE [LARGE SCALE GENOMIC DNA]</scope>
    <source>
        <strain evidence="5 6">IBT 35679</strain>
    </source>
</reference>
<accession>A0AAD6GHA0</accession>
<sequence>MAGTAKEYVDICRLVWQIIHHQCDNFLGIVQAGQKTTESTETYHTFFCRTCGSGIYGETDLMLEKLSIKAGSLDDPDLGGEIDYEVYTKRRIAYPKPLEGVKLLEGMLKP</sequence>
<dbReference type="EMBL" id="JAQIZZ010000004">
    <property type="protein sequence ID" value="KAJ5543992.1"/>
    <property type="molecule type" value="Genomic_DNA"/>
</dbReference>
<evidence type="ECO:0000259" key="4">
    <source>
        <dbReference type="Pfam" id="PF04828"/>
    </source>
</evidence>